<proteinExistence type="predicted"/>
<keyword evidence="2" id="KW-1185">Reference proteome</keyword>
<evidence type="ECO:0000313" key="2">
    <source>
        <dbReference type="Proteomes" id="UP001201812"/>
    </source>
</evidence>
<name>A0AAD4NCM8_9BILA</name>
<gene>
    <name evidence="1" type="ORF">DdX_03520</name>
</gene>
<reference evidence="1" key="1">
    <citation type="submission" date="2022-01" db="EMBL/GenBank/DDBJ databases">
        <title>Genome Sequence Resource for Two Populations of Ditylenchus destructor, the Migratory Endoparasitic Phytonematode.</title>
        <authorList>
            <person name="Zhang H."/>
            <person name="Lin R."/>
            <person name="Xie B."/>
        </authorList>
    </citation>
    <scope>NUCLEOTIDE SEQUENCE</scope>
    <source>
        <strain evidence="1">BazhouSP</strain>
    </source>
</reference>
<accession>A0AAD4NCM8</accession>
<sequence>MHNYFLWPTQTPTMFSLEKRDWDETSPTAAAQTESTPLWLFSILNYPTGTGRGGEDNCGIEDVFSVVPALHFISPAKPGGGLRPSP</sequence>
<dbReference type="AlphaFoldDB" id="A0AAD4NCM8"/>
<dbReference type="EMBL" id="JAKKPZ010000003">
    <property type="protein sequence ID" value="KAI1723365.1"/>
    <property type="molecule type" value="Genomic_DNA"/>
</dbReference>
<protein>
    <submittedName>
        <fullName evidence="1">Uncharacterized protein</fullName>
    </submittedName>
</protein>
<organism evidence="1 2">
    <name type="scientific">Ditylenchus destructor</name>
    <dbReference type="NCBI Taxonomy" id="166010"/>
    <lineage>
        <taxon>Eukaryota</taxon>
        <taxon>Metazoa</taxon>
        <taxon>Ecdysozoa</taxon>
        <taxon>Nematoda</taxon>
        <taxon>Chromadorea</taxon>
        <taxon>Rhabditida</taxon>
        <taxon>Tylenchina</taxon>
        <taxon>Tylenchomorpha</taxon>
        <taxon>Sphaerularioidea</taxon>
        <taxon>Anguinidae</taxon>
        <taxon>Anguininae</taxon>
        <taxon>Ditylenchus</taxon>
    </lineage>
</organism>
<dbReference type="Proteomes" id="UP001201812">
    <property type="component" value="Unassembled WGS sequence"/>
</dbReference>
<evidence type="ECO:0000313" key="1">
    <source>
        <dbReference type="EMBL" id="KAI1723365.1"/>
    </source>
</evidence>
<comment type="caution">
    <text evidence="1">The sequence shown here is derived from an EMBL/GenBank/DDBJ whole genome shotgun (WGS) entry which is preliminary data.</text>
</comment>